<dbReference type="AlphaFoldDB" id="A0A4Y9IL56"/>
<keyword evidence="1" id="KW-0175">Coiled coil</keyword>
<comment type="caution">
    <text evidence="2">The sequence shown here is derived from an EMBL/GenBank/DDBJ whole genome shotgun (WGS) entry which is preliminary data.</text>
</comment>
<name>A0A4Y9IL56_9BACT</name>
<evidence type="ECO:0000313" key="3">
    <source>
        <dbReference type="Proteomes" id="UP000298285"/>
    </source>
</evidence>
<gene>
    <name evidence="2" type="ORF">E4T88_12325</name>
</gene>
<feature type="coiled-coil region" evidence="1">
    <location>
        <begin position="36"/>
        <end position="63"/>
    </location>
</feature>
<dbReference type="Proteomes" id="UP000298285">
    <property type="component" value="Unassembled WGS sequence"/>
</dbReference>
<reference evidence="2 3" key="1">
    <citation type="submission" date="2019-03" db="EMBL/GenBank/DDBJ databases">
        <title>Diversity of the mouse oral microbiome.</title>
        <authorList>
            <person name="Joseph S."/>
            <person name="Aduse-Opoku J."/>
            <person name="Curtis M."/>
            <person name="Wade W."/>
            <person name="Hashim A."/>
        </authorList>
    </citation>
    <scope>NUCLEOTIDE SEQUENCE [LARGE SCALE GENOMIC DNA]</scope>
    <source>
        <strain evidence="2 3">P11</strain>
    </source>
</reference>
<sequence>MNIRELTSFRTQIIEPLSQKFGIGTYYDDKNPQFLADEEVAELVRKMQEIKRLEAKIAEKKRIERSSSRYW</sequence>
<proteinExistence type="predicted"/>
<dbReference type="RefSeq" id="WP_135105859.1">
    <property type="nucleotide sequence ID" value="NZ_JADGKW010000004.1"/>
</dbReference>
<accession>A0A4Y9IL56</accession>
<protein>
    <submittedName>
        <fullName evidence="2">Uncharacterized protein</fullName>
    </submittedName>
</protein>
<evidence type="ECO:0000313" key="2">
    <source>
        <dbReference type="EMBL" id="TFU88658.1"/>
    </source>
</evidence>
<organism evidence="2 3">
    <name type="scientific">Dysgonomonas mossii</name>
    <dbReference type="NCBI Taxonomy" id="163665"/>
    <lineage>
        <taxon>Bacteria</taxon>
        <taxon>Pseudomonadati</taxon>
        <taxon>Bacteroidota</taxon>
        <taxon>Bacteroidia</taxon>
        <taxon>Bacteroidales</taxon>
        <taxon>Dysgonomonadaceae</taxon>
        <taxon>Dysgonomonas</taxon>
    </lineage>
</organism>
<dbReference type="EMBL" id="SPPK01000004">
    <property type="protein sequence ID" value="TFU88658.1"/>
    <property type="molecule type" value="Genomic_DNA"/>
</dbReference>
<evidence type="ECO:0000256" key="1">
    <source>
        <dbReference type="SAM" id="Coils"/>
    </source>
</evidence>